<accession>J9URX0</accession>
<proteinExistence type="predicted"/>
<gene>
    <name evidence="1" type="ORF">B2904_orf2252</name>
</gene>
<dbReference type="RefSeq" id="WP_014936648.1">
    <property type="nucleotide sequence ID" value="NC_018607.1"/>
</dbReference>
<protein>
    <recommendedName>
        <fullName evidence="3">Lipoprotein</fullName>
    </recommendedName>
</protein>
<name>J9URX0_BRAPL</name>
<reference evidence="1 2" key="1">
    <citation type="journal article" date="2012" name="BMC Genomics">
        <title>Comparative genomics of Brachyspira pilosicoli strains: genome rearrangements, reductions and correlation of genetic compliment with phenotypic diversity.</title>
        <authorList>
            <person name="Mappley L.J."/>
            <person name="Black M.L."/>
            <person name="Abuoun M."/>
            <person name="Darby A.C."/>
            <person name="Woodward M.J."/>
            <person name="Parkhill J."/>
            <person name="Turner A.K."/>
            <person name="Bellgard M.I."/>
            <person name="La T."/>
            <person name="Phillips N.D."/>
            <person name="La Ragione R.M."/>
            <person name="Hampson D.J."/>
        </authorList>
    </citation>
    <scope>NUCLEOTIDE SEQUENCE [LARGE SCALE GENOMIC DNA]</scope>
    <source>
        <strain evidence="1">B2904</strain>
    </source>
</reference>
<dbReference type="PATRIC" id="fig|1133568.3.peg.2255"/>
<organism evidence="1 2">
    <name type="scientific">Brachyspira pilosicoli B2904</name>
    <dbReference type="NCBI Taxonomy" id="1133568"/>
    <lineage>
        <taxon>Bacteria</taxon>
        <taxon>Pseudomonadati</taxon>
        <taxon>Spirochaetota</taxon>
        <taxon>Spirochaetia</taxon>
        <taxon>Brachyspirales</taxon>
        <taxon>Brachyspiraceae</taxon>
        <taxon>Brachyspira</taxon>
    </lineage>
</organism>
<dbReference type="HOGENOM" id="CLU_1700855_0_0_12"/>
<sequence length="141" mass="15704">MNKKILSIIFSLFLVGVFSVSCSSKEDPKGIEQYNGNIYASESKDIFGSYLWLSVKDNKVASFPKDDNTTIPEQEFNDSTRYIDVEGSGSSYTVKIPDSVGMPKFTLEFSADGSTVNAEITYLINNGTKPHDEKYQCVKKN</sequence>
<dbReference type="EMBL" id="CP003490">
    <property type="protein sequence ID" value="AFR71580.1"/>
    <property type="molecule type" value="Genomic_DNA"/>
</dbReference>
<evidence type="ECO:0008006" key="3">
    <source>
        <dbReference type="Google" id="ProtNLM"/>
    </source>
</evidence>
<dbReference type="KEGG" id="bpj:B2904_orf2252"/>
<evidence type="ECO:0000313" key="2">
    <source>
        <dbReference type="Proteomes" id="UP000007346"/>
    </source>
</evidence>
<dbReference type="PROSITE" id="PS51257">
    <property type="entry name" value="PROKAR_LIPOPROTEIN"/>
    <property type="match status" value="1"/>
</dbReference>
<dbReference type="Proteomes" id="UP000007346">
    <property type="component" value="Chromosome"/>
</dbReference>
<evidence type="ECO:0000313" key="1">
    <source>
        <dbReference type="EMBL" id="AFR71580.1"/>
    </source>
</evidence>
<dbReference type="AlphaFoldDB" id="J9URX0"/>